<evidence type="ECO:0000259" key="3">
    <source>
        <dbReference type="PROSITE" id="PS51186"/>
    </source>
</evidence>
<dbReference type="Pfam" id="PF00583">
    <property type="entry name" value="Acetyltransf_1"/>
    <property type="match status" value="1"/>
</dbReference>
<dbReference type="SUPFAM" id="SSF55729">
    <property type="entry name" value="Acyl-CoA N-acyltransferases (Nat)"/>
    <property type="match status" value="1"/>
</dbReference>
<keyword evidence="2 4" id="KW-0012">Acyltransferase</keyword>
<proteinExistence type="predicted"/>
<dbReference type="EMBL" id="FNUT01000005">
    <property type="protein sequence ID" value="SEG11694.1"/>
    <property type="molecule type" value="Genomic_DNA"/>
</dbReference>
<dbReference type="PANTHER" id="PTHR43877:SF2">
    <property type="entry name" value="AMINOALKYLPHOSPHONATE N-ACETYLTRANSFERASE-RELATED"/>
    <property type="match status" value="1"/>
</dbReference>
<dbReference type="AlphaFoldDB" id="A0A1H5XIT0"/>
<reference evidence="5" key="1">
    <citation type="submission" date="2016-10" db="EMBL/GenBank/DDBJ databases">
        <authorList>
            <person name="Varghese N."/>
            <person name="Submissions S."/>
        </authorList>
    </citation>
    <scope>NUCLEOTIDE SEQUENCE [LARGE SCALE GENOMIC DNA]</scope>
    <source>
        <strain evidence="5">DSM 22361</strain>
    </source>
</reference>
<evidence type="ECO:0000313" key="4">
    <source>
        <dbReference type="EMBL" id="SEG11694.1"/>
    </source>
</evidence>
<feature type="domain" description="N-acetyltransferase" evidence="3">
    <location>
        <begin position="1"/>
        <end position="150"/>
    </location>
</feature>
<sequence>MNIRIAERKDLDRIIELLADDKLGQMREAFRQPLPAEYITAFKKITADPNQELIVVENTDGKVIGCMQLTFIQYLTYRGGIRAQIEGVRIAKEEQQKGLGKRMFKWAIERAKERGVHLVQLTSDKVRPEALQFYHKLGFRDSHEGLKLHL</sequence>
<dbReference type="PANTHER" id="PTHR43877">
    <property type="entry name" value="AMINOALKYLPHOSPHONATE N-ACETYLTRANSFERASE-RELATED-RELATED"/>
    <property type="match status" value="1"/>
</dbReference>
<dbReference type="OrthoDB" id="9792929at2"/>
<gene>
    <name evidence="4" type="ORF">SAMN05421877_10520</name>
</gene>
<keyword evidence="1 4" id="KW-0808">Transferase</keyword>
<evidence type="ECO:0000256" key="2">
    <source>
        <dbReference type="ARBA" id="ARBA00023315"/>
    </source>
</evidence>
<dbReference type="Proteomes" id="UP000236731">
    <property type="component" value="Unassembled WGS sequence"/>
</dbReference>
<dbReference type="InterPro" id="IPR050832">
    <property type="entry name" value="Bact_Acetyltransf"/>
</dbReference>
<dbReference type="PROSITE" id="PS51186">
    <property type="entry name" value="GNAT"/>
    <property type="match status" value="1"/>
</dbReference>
<dbReference type="InterPro" id="IPR016181">
    <property type="entry name" value="Acyl_CoA_acyltransferase"/>
</dbReference>
<accession>A0A1H5XIT0</accession>
<organism evidence="4 5">
    <name type="scientific">Sphingobacterium lactis</name>
    <dbReference type="NCBI Taxonomy" id="797291"/>
    <lineage>
        <taxon>Bacteria</taxon>
        <taxon>Pseudomonadati</taxon>
        <taxon>Bacteroidota</taxon>
        <taxon>Sphingobacteriia</taxon>
        <taxon>Sphingobacteriales</taxon>
        <taxon>Sphingobacteriaceae</taxon>
        <taxon>Sphingobacterium</taxon>
    </lineage>
</organism>
<dbReference type="CDD" id="cd04301">
    <property type="entry name" value="NAT_SF"/>
    <property type="match status" value="1"/>
</dbReference>
<dbReference type="GO" id="GO:0016747">
    <property type="term" value="F:acyltransferase activity, transferring groups other than amino-acyl groups"/>
    <property type="evidence" value="ECO:0007669"/>
    <property type="project" value="InterPro"/>
</dbReference>
<evidence type="ECO:0000256" key="1">
    <source>
        <dbReference type="ARBA" id="ARBA00022679"/>
    </source>
</evidence>
<dbReference type="InterPro" id="IPR000182">
    <property type="entry name" value="GNAT_dom"/>
</dbReference>
<dbReference type="Gene3D" id="3.40.630.30">
    <property type="match status" value="1"/>
</dbReference>
<protein>
    <submittedName>
        <fullName evidence="4">L-amino acid N-acyltransferase YncA</fullName>
    </submittedName>
</protein>
<dbReference type="RefSeq" id="WP_103905947.1">
    <property type="nucleotide sequence ID" value="NZ_CP049246.1"/>
</dbReference>
<keyword evidence="5" id="KW-1185">Reference proteome</keyword>
<name>A0A1H5XIT0_9SPHI</name>
<evidence type="ECO:0000313" key="5">
    <source>
        <dbReference type="Proteomes" id="UP000236731"/>
    </source>
</evidence>